<reference evidence="3 4" key="1">
    <citation type="journal article" date="2022" name="G3 (Bethesda)">
        <title>Enemy or ally: a genomic approach to elucidate the lifestyle of Phyllosticta citrichinaensis.</title>
        <authorList>
            <person name="Buijs V.A."/>
            <person name="Groenewald J.Z."/>
            <person name="Haridas S."/>
            <person name="LaButti K.M."/>
            <person name="Lipzen A."/>
            <person name="Martin F.M."/>
            <person name="Barry K."/>
            <person name="Grigoriev I.V."/>
            <person name="Crous P.W."/>
            <person name="Seidl M.F."/>
        </authorList>
    </citation>
    <scope>NUCLEOTIDE SEQUENCE [LARGE SCALE GENOMIC DNA]</scope>
    <source>
        <strain evidence="3 4">CBS 129764</strain>
    </source>
</reference>
<accession>A0ABR1Y6D4</accession>
<feature type="region of interest" description="Disordered" evidence="2">
    <location>
        <begin position="1"/>
        <end position="24"/>
    </location>
</feature>
<gene>
    <name evidence="3" type="ORF">IWX90DRAFT_19637</name>
</gene>
<protein>
    <submittedName>
        <fullName evidence="3">Uncharacterized protein</fullName>
    </submittedName>
</protein>
<keyword evidence="4" id="KW-1185">Reference proteome</keyword>
<feature type="region of interest" description="Disordered" evidence="2">
    <location>
        <begin position="160"/>
        <end position="189"/>
    </location>
</feature>
<evidence type="ECO:0000313" key="3">
    <source>
        <dbReference type="EMBL" id="KAK8177458.1"/>
    </source>
</evidence>
<evidence type="ECO:0000313" key="4">
    <source>
        <dbReference type="Proteomes" id="UP001456524"/>
    </source>
</evidence>
<keyword evidence="1" id="KW-0175">Coiled coil</keyword>
<dbReference type="EMBL" id="JBBWUH010000001">
    <property type="protein sequence ID" value="KAK8177458.1"/>
    <property type="molecule type" value="Genomic_DNA"/>
</dbReference>
<evidence type="ECO:0000256" key="1">
    <source>
        <dbReference type="SAM" id="Coils"/>
    </source>
</evidence>
<name>A0ABR1Y6D4_9PEZI</name>
<comment type="caution">
    <text evidence="3">The sequence shown here is derived from an EMBL/GenBank/DDBJ whole genome shotgun (WGS) entry which is preliminary data.</text>
</comment>
<dbReference type="Proteomes" id="UP001456524">
    <property type="component" value="Unassembled WGS sequence"/>
</dbReference>
<proteinExistence type="predicted"/>
<feature type="coiled-coil region" evidence="1">
    <location>
        <begin position="80"/>
        <end position="142"/>
    </location>
</feature>
<evidence type="ECO:0000256" key="2">
    <source>
        <dbReference type="SAM" id="MobiDB-lite"/>
    </source>
</evidence>
<sequence>MPDRYAKQNVYKENSYVHGGSSLPARNSYVHADSSLVANGQPTSREDKAMRTRLDNIFQDVKEAEHESKLITSSLVNFREQSMKAEIKELKKALQKADKRIAKFEEWEEKYENHIEVLERKLEDTNKTVFAFKDKARRLQEELRREKYCAFRLQQEERSFTVAGPGGSRGTEGAQHIHSGNYKKRDKELDRLVQEEAMRRASR</sequence>
<organism evidence="3 4">
    <name type="scientific">Phyllosticta citrichinensis</name>
    <dbReference type="NCBI Taxonomy" id="1130410"/>
    <lineage>
        <taxon>Eukaryota</taxon>
        <taxon>Fungi</taxon>
        <taxon>Dikarya</taxon>
        <taxon>Ascomycota</taxon>
        <taxon>Pezizomycotina</taxon>
        <taxon>Dothideomycetes</taxon>
        <taxon>Dothideomycetes incertae sedis</taxon>
        <taxon>Botryosphaeriales</taxon>
        <taxon>Phyllostictaceae</taxon>
        <taxon>Phyllosticta</taxon>
    </lineage>
</organism>